<feature type="chain" id="PRO_5046444449" evidence="1">
    <location>
        <begin position="23"/>
        <end position="332"/>
    </location>
</feature>
<evidence type="ECO:0000313" key="2">
    <source>
        <dbReference type="EMBL" id="QKK15421.1"/>
    </source>
</evidence>
<dbReference type="EMBL" id="CP054021">
    <property type="protein sequence ID" value="QKK15421.1"/>
    <property type="molecule type" value="Genomic_DNA"/>
</dbReference>
<dbReference type="Proteomes" id="UP000305673">
    <property type="component" value="Chromosome"/>
</dbReference>
<evidence type="ECO:0000313" key="3">
    <source>
        <dbReference type="Proteomes" id="UP000305673"/>
    </source>
</evidence>
<keyword evidence="1" id="KW-0732">Signal</keyword>
<name>A0ABX6P9Y1_9HYPH</name>
<organism evidence="2 3">
    <name type="scientific">Rhizobium indicum</name>
    <dbReference type="NCBI Taxonomy" id="2583231"/>
    <lineage>
        <taxon>Bacteria</taxon>
        <taxon>Pseudomonadati</taxon>
        <taxon>Pseudomonadota</taxon>
        <taxon>Alphaproteobacteria</taxon>
        <taxon>Hyphomicrobiales</taxon>
        <taxon>Rhizobiaceae</taxon>
        <taxon>Rhizobium/Agrobacterium group</taxon>
        <taxon>Rhizobium</taxon>
    </lineage>
</organism>
<dbReference type="RefSeq" id="WP_173883531.1">
    <property type="nucleotide sequence ID" value="NZ_CP054021.1"/>
</dbReference>
<evidence type="ECO:0000256" key="1">
    <source>
        <dbReference type="SAM" id="SignalP"/>
    </source>
</evidence>
<keyword evidence="3" id="KW-1185">Reference proteome</keyword>
<feature type="signal peptide" evidence="1">
    <location>
        <begin position="1"/>
        <end position="22"/>
    </location>
</feature>
<gene>
    <name evidence="2" type="ORF">FFM53_003035</name>
</gene>
<sequence length="332" mass="35973">MKLVSLAVVTAFVAFPISVADAQQSQGIYQYKAAMSRLFLGGYRAMPVYRANPVWPGDVIQMDNESIIVTDCFAGQKGGNYIEIRNAGDTVTVGTGVDVDLAGSALSARLAALKASGHVQISDEIKISATPLSHDPIEGGESALLKWNRAKSNCAIIEDLYHGRQSKYLLVGEVLHGKVRFEITGHVDAGGNLQAKARLEGIIPVELNVSTKVSLDSLMVTTSKDEMTLAVIPAHYNASEVARITEYLRGERGAQLEIAVQQALRARDIGEWNKISIFLYTYLGTEVARRNDWVERLIAGSDMIPTEKLTNDDFKAVSLYGAAMNIAQGAPM</sequence>
<proteinExistence type="predicted"/>
<protein>
    <submittedName>
        <fullName evidence="2">Uncharacterized protein</fullName>
    </submittedName>
</protein>
<accession>A0ABX6P9Y1</accession>
<reference evidence="2 3" key="1">
    <citation type="submission" date="2020-05" db="EMBL/GenBank/DDBJ databases">
        <title>Genome sequences of pea root nodulating Rhizobium spp.</title>
        <authorList>
            <person name="Rahi P."/>
        </authorList>
    </citation>
    <scope>NUCLEOTIDE SEQUENCE [LARGE SCALE GENOMIC DNA]</scope>
    <source>
        <strain evidence="3">JKLM 12A2</strain>
    </source>
</reference>